<dbReference type="PANTHER" id="PTHR30093:SF2">
    <property type="entry name" value="TYPE II SECRETION SYSTEM PROTEIN H"/>
    <property type="match status" value="1"/>
</dbReference>
<dbReference type="InterPro" id="IPR012902">
    <property type="entry name" value="N_methyl_site"/>
</dbReference>
<accession>A0A644Z2F3</accession>
<dbReference type="InterPro" id="IPR011453">
    <property type="entry name" value="DUF1559"/>
</dbReference>
<dbReference type="SUPFAM" id="SSF54523">
    <property type="entry name" value="Pili subunits"/>
    <property type="match status" value="1"/>
</dbReference>
<keyword evidence="1" id="KW-1133">Transmembrane helix</keyword>
<reference evidence="3" key="1">
    <citation type="submission" date="2019-08" db="EMBL/GenBank/DDBJ databases">
        <authorList>
            <person name="Kucharzyk K."/>
            <person name="Murdoch R.W."/>
            <person name="Higgins S."/>
            <person name="Loffler F."/>
        </authorList>
    </citation>
    <scope>NUCLEOTIDE SEQUENCE</scope>
</reference>
<name>A0A644Z2F3_9ZZZZ</name>
<dbReference type="Gene3D" id="3.30.700.10">
    <property type="entry name" value="Glycoprotein, Type 4 Pilin"/>
    <property type="match status" value="1"/>
</dbReference>
<sequence length="254" mass="27679">MAGRSRTGFFTLIELLVVIAIIAILAAMLLPALSSARESARDSSCKNKLKQLSLAAIMYTGDYRDYLMWCDPTFGDGTVASYGGSVYDASGLNQWGPAQSRCNKWWARQVLLYIEPDQGRLPGDVNAFYCDSITEPYAAMTAAQITNYGKLSYCYNGQLCNQIDASGNEVRPTALLGSIADPSGTAAFPEQDKYYLRAYLKPYRNSLESNYKGAITYVGSAHSGGKRSNFGMCDGSVTSVAASEISWKLFSVKE</sequence>
<feature type="transmembrane region" description="Helical" evidence="1">
    <location>
        <begin position="12"/>
        <end position="33"/>
    </location>
</feature>
<dbReference type="PANTHER" id="PTHR30093">
    <property type="entry name" value="GENERAL SECRETION PATHWAY PROTEIN G"/>
    <property type="match status" value="1"/>
</dbReference>
<dbReference type="AlphaFoldDB" id="A0A644Z2F3"/>
<dbReference type="InterPro" id="IPR045584">
    <property type="entry name" value="Pilin-like"/>
</dbReference>
<evidence type="ECO:0000256" key="1">
    <source>
        <dbReference type="SAM" id="Phobius"/>
    </source>
</evidence>
<comment type="caution">
    <text evidence="3">The sequence shown here is derived from an EMBL/GenBank/DDBJ whole genome shotgun (WGS) entry which is preliminary data.</text>
</comment>
<evidence type="ECO:0000259" key="2">
    <source>
        <dbReference type="Pfam" id="PF07596"/>
    </source>
</evidence>
<dbReference type="Pfam" id="PF07596">
    <property type="entry name" value="SBP_bac_10"/>
    <property type="match status" value="1"/>
</dbReference>
<organism evidence="3">
    <name type="scientific">bioreactor metagenome</name>
    <dbReference type="NCBI Taxonomy" id="1076179"/>
    <lineage>
        <taxon>unclassified sequences</taxon>
        <taxon>metagenomes</taxon>
        <taxon>ecological metagenomes</taxon>
    </lineage>
</organism>
<protein>
    <recommendedName>
        <fullName evidence="2">DUF1559 domain-containing protein</fullName>
    </recommendedName>
</protein>
<keyword evidence="1" id="KW-0472">Membrane</keyword>
<proteinExistence type="predicted"/>
<evidence type="ECO:0000313" key="3">
    <source>
        <dbReference type="EMBL" id="MPM34729.1"/>
    </source>
</evidence>
<gene>
    <name evidence="3" type="ORF">SDC9_81316</name>
</gene>
<keyword evidence="1" id="KW-0812">Transmembrane</keyword>
<dbReference type="EMBL" id="VSSQ01007062">
    <property type="protein sequence ID" value="MPM34729.1"/>
    <property type="molecule type" value="Genomic_DNA"/>
</dbReference>
<dbReference type="NCBIfam" id="TIGR02532">
    <property type="entry name" value="IV_pilin_GFxxxE"/>
    <property type="match status" value="1"/>
</dbReference>
<feature type="domain" description="DUF1559" evidence="2">
    <location>
        <begin position="35"/>
        <end position="66"/>
    </location>
</feature>